<organism evidence="2 3">
    <name type="scientific">Aspergillus coremiiformis</name>
    <dbReference type="NCBI Taxonomy" id="138285"/>
    <lineage>
        <taxon>Eukaryota</taxon>
        <taxon>Fungi</taxon>
        <taxon>Dikarya</taxon>
        <taxon>Ascomycota</taxon>
        <taxon>Pezizomycotina</taxon>
        <taxon>Eurotiomycetes</taxon>
        <taxon>Eurotiomycetidae</taxon>
        <taxon>Eurotiales</taxon>
        <taxon>Aspergillaceae</taxon>
        <taxon>Aspergillus</taxon>
        <taxon>Aspergillus subgen. Circumdati</taxon>
    </lineage>
</organism>
<evidence type="ECO:0000256" key="1">
    <source>
        <dbReference type="SAM" id="SignalP"/>
    </source>
</evidence>
<dbReference type="AlphaFoldDB" id="A0A5N6ZFE5"/>
<reference evidence="3" key="1">
    <citation type="submission" date="2019-04" db="EMBL/GenBank/DDBJ databases">
        <title>Friends and foes A comparative genomics studyof 23 Aspergillus species from section Flavi.</title>
        <authorList>
            <consortium name="DOE Joint Genome Institute"/>
            <person name="Kjaerbolling I."/>
            <person name="Vesth T."/>
            <person name="Frisvad J.C."/>
            <person name="Nybo J.L."/>
            <person name="Theobald S."/>
            <person name="Kildgaard S."/>
            <person name="Isbrandt T."/>
            <person name="Kuo A."/>
            <person name="Sato A."/>
            <person name="Lyhne E.K."/>
            <person name="Kogle M.E."/>
            <person name="Wiebenga A."/>
            <person name="Kun R.S."/>
            <person name="Lubbers R.J."/>
            <person name="Makela M.R."/>
            <person name="Barry K."/>
            <person name="Chovatia M."/>
            <person name="Clum A."/>
            <person name="Daum C."/>
            <person name="Haridas S."/>
            <person name="He G."/>
            <person name="LaButti K."/>
            <person name="Lipzen A."/>
            <person name="Mondo S."/>
            <person name="Riley R."/>
            <person name="Salamov A."/>
            <person name="Simmons B.A."/>
            <person name="Magnuson J.K."/>
            <person name="Henrissat B."/>
            <person name="Mortensen U.H."/>
            <person name="Larsen T.O."/>
            <person name="Devries R.P."/>
            <person name="Grigoriev I.V."/>
            <person name="Machida M."/>
            <person name="Baker S.E."/>
            <person name="Andersen M.R."/>
        </authorList>
    </citation>
    <scope>NUCLEOTIDE SEQUENCE [LARGE SCALE GENOMIC DNA]</scope>
    <source>
        <strain evidence="3">CBS 553.77</strain>
    </source>
</reference>
<feature type="chain" id="PRO_5024910434" description="Kazal-like domain-containing protein" evidence="1">
    <location>
        <begin position="23"/>
        <end position="95"/>
    </location>
</feature>
<feature type="signal peptide" evidence="1">
    <location>
        <begin position="1"/>
        <end position="22"/>
    </location>
</feature>
<evidence type="ECO:0000313" key="2">
    <source>
        <dbReference type="EMBL" id="KAE8356205.1"/>
    </source>
</evidence>
<name>A0A5N6ZFE5_9EURO</name>
<accession>A0A5N6ZFE5</accession>
<evidence type="ECO:0000313" key="3">
    <source>
        <dbReference type="Proteomes" id="UP000327118"/>
    </source>
</evidence>
<keyword evidence="1" id="KW-0732">Signal</keyword>
<gene>
    <name evidence="2" type="ORF">BDV28DRAFT_145390</name>
</gene>
<keyword evidence="3" id="KW-1185">Reference proteome</keyword>
<dbReference type="OrthoDB" id="4488533at2759"/>
<dbReference type="EMBL" id="ML739041">
    <property type="protein sequence ID" value="KAE8356205.1"/>
    <property type="molecule type" value="Genomic_DNA"/>
</dbReference>
<proteinExistence type="predicted"/>
<evidence type="ECO:0008006" key="4">
    <source>
        <dbReference type="Google" id="ProtNLM"/>
    </source>
</evidence>
<sequence>MPETTMHKYTAIILTLAASISAQTNYLIMSCNTSPIPCQTAGIACENENTPWVCPVSGDMVEYFSSTCRNVNGYPEIRGSRFTLQDAKQNAGCKV</sequence>
<protein>
    <recommendedName>
        <fullName evidence="4">Kazal-like domain-containing protein</fullName>
    </recommendedName>
</protein>
<dbReference type="Proteomes" id="UP000327118">
    <property type="component" value="Unassembled WGS sequence"/>
</dbReference>